<accession>A0AAN7F629</accession>
<feature type="compositionally biased region" description="Low complexity" evidence="2">
    <location>
        <begin position="565"/>
        <end position="577"/>
    </location>
</feature>
<feature type="compositionally biased region" description="Basic residues" evidence="2">
    <location>
        <begin position="312"/>
        <end position="321"/>
    </location>
</feature>
<evidence type="ECO:0000259" key="3">
    <source>
        <dbReference type="PROSITE" id="PS50158"/>
    </source>
</evidence>
<gene>
    <name evidence="4" type="ORF">RGQ29_023405</name>
</gene>
<dbReference type="InterPro" id="IPR025558">
    <property type="entry name" value="DUF4283"/>
</dbReference>
<dbReference type="InterPro" id="IPR001878">
    <property type="entry name" value="Znf_CCHC"/>
</dbReference>
<dbReference type="Gene3D" id="3.60.10.10">
    <property type="entry name" value="Endonuclease/exonuclease/phosphatase"/>
    <property type="match status" value="1"/>
</dbReference>
<feature type="compositionally biased region" description="Polar residues" evidence="2">
    <location>
        <begin position="445"/>
        <end position="464"/>
    </location>
</feature>
<dbReference type="Pfam" id="PF14111">
    <property type="entry name" value="DUF4283"/>
    <property type="match status" value="1"/>
</dbReference>
<feature type="compositionally biased region" description="Basic and acidic residues" evidence="2">
    <location>
        <begin position="294"/>
        <end position="307"/>
    </location>
</feature>
<dbReference type="PANTHER" id="PTHR31286">
    <property type="entry name" value="GLYCINE-RICH CELL WALL STRUCTURAL PROTEIN 1.8-LIKE"/>
    <property type="match status" value="1"/>
</dbReference>
<feature type="compositionally biased region" description="Acidic residues" evidence="2">
    <location>
        <begin position="40"/>
        <end position="49"/>
    </location>
</feature>
<dbReference type="GO" id="GO:0003676">
    <property type="term" value="F:nucleic acid binding"/>
    <property type="evidence" value="ECO:0007669"/>
    <property type="project" value="InterPro"/>
</dbReference>
<organism evidence="4 5">
    <name type="scientific">Quercus rubra</name>
    <name type="common">Northern red oak</name>
    <name type="synonym">Quercus borealis</name>
    <dbReference type="NCBI Taxonomy" id="3512"/>
    <lineage>
        <taxon>Eukaryota</taxon>
        <taxon>Viridiplantae</taxon>
        <taxon>Streptophyta</taxon>
        <taxon>Embryophyta</taxon>
        <taxon>Tracheophyta</taxon>
        <taxon>Spermatophyta</taxon>
        <taxon>Magnoliopsida</taxon>
        <taxon>eudicotyledons</taxon>
        <taxon>Gunneridae</taxon>
        <taxon>Pentapetalae</taxon>
        <taxon>rosids</taxon>
        <taxon>fabids</taxon>
        <taxon>Fagales</taxon>
        <taxon>Fagaceae</taxon>
        <taxon>Quercus</taxon>
    </lineage>
</organism>
<evidence type="ECO:0000313" key="4">
    <source>
        <dbReference type="EMBL" id="KAK4586189.1"/>
    </source>
</evidence>
<sequence length="1136" mass="128544">MSEHQASHPDANDLEDNFLKNNSRKKTYAEAIQANTMDESSYEEDEDELENHLDTERSTNQQMPCVETHLDSEGQDTETWEIQITPELKSQLAGPWKTSIILKLMGRPLGYRALQTRLAGIWRPTGMMHLIDIGYGYFIMRFDDIKDYHHALMDGPWFVGDQYLHVQAWEADFHPHIAKITKTAVWIRLEQLPIEYYHPEFLKYVGQKLGKLLKVDAITSAAIRGRYARLCVQINIANPLPKRVKIGSFWQDIVYENLPMMCYKCGRLGHREPQCPKTNTELTSQLTPSSAPPHHTDSPLDPKHLDTPWKIVHTRRMRGKNRNHDQHPRGKPPHSTTLSPVSPRGTSAMHAEAIPRMKLKYLAAPHALDVPNETRPGQLGEVSHAHTNQLHEAPCEKELAGPLEPCMAECPSLLLRARALVPSRVHAAATSATSQPHATNINELSISPMNTNQPASPESSSTASHLEHGSVLGPNHPDHNTNRSRPPPFNHTPKTPSHGSPLHEQPHSPSFKPCSGNGGARTNMEQPVLGTITKRDSQFCLNTDSPTDSNGVEPGVPIPESAVETRTTNTTTHPTTTLPQASLPNSGATIGTSLPPPSKTITSPTSPTKERSTKLLQCGLLGPTARSHFPLLGSKRSKHCHAGGRTQSLHCHVLKPQPTICHVRHALGQARRRGSSVPHQDHHGKAPMAHPNGNEMFRDHAYELHRRHRPYVLIIIEPRIAEARAQAVIDTLPYTHSHRVDPTGYSGGIWMLWNESPSFFVEIITRSEHSIHVLVKVQSLSVSFLLTAIYAPPQFHKRKFFWDYLQTLALHVSLPWVLLGDFYDMISDEEKLGGLPVNRTRISAFRNCMDNCGLIDLGFHGPRYTWTNKSPRWHTTIRERLDRGLGNAEWASLFPSAEIHHLPRVKSDHCPILLSTDPRERKPPKPFRFEQMWLTDPTFQAIVDESWKASELIPSASSSLSRFPRRLDVLTKNIQSWNKNHFGNIFHRKNRLLARLHGIQVALARNPSPFLYSLENRLTQEYNTTFHQEYLFWRLKSHIMWLNYGDATTKYFHLKTIQRRSQTRVITLKDDTGLWLNGEALTHHIHTVFKKLFQAANSSRGAAPRTNRLFCPNSPFLNPAQDLTRIPLPEEIFQTL</sequence>
<comment type="caution">
    <text evidence="4">The sequence shown here is derived from an EMBL/GenBank/DDBJ whole genome shotgun (WGS) entry which is preliminary data.</text>
</comment>
<feature type="region of interest" description="Disordered" evidence="2">
    <location>
        <begin position="539"/>
        <end position="611"/>
    </location>
</feature>
<evidence type="ECO:0000256" key="1">
    <source>
        <dbReference type="PROSITE-ProRule" id="PRU00047"/>
    </source>
</evidence>
<feature type="domain" description="CCHC-type" evidence="3">
    <location>
        <begin position="262"/>
        <end position="277"/>
    </location>
</feature>
<keyword evidence="1" id="KW-0479">Metal-binding</keyword>
<dbReference type="SUPFAM" id="SSF56219">
    <property type="entry name" value="DNase I-like"/>
    <property type="match status" value="1"/>
</dbReference>
<feature type="region of interest" description="Disordered" evidence="2">
    <location>
        <begin position="445"/>
        <end position="524"/>
    </location>
</feature>
<dbReference type="InterPro" id="IPR036691">
    <property type="entry name" value="Endo/exonu/phosph_ase_sf"/>
</dbReference>
<proteinExistence type="predicted"/>
<dbReference type="Pfam" id="PF03372">
    <property type="entry name" value="Exo_endo_phos"/>
    <property type="match status" value="1"/>
</dbReference>
<evidence type="ECO:0000256" key="2">
    <source>
        <dbReference type="SAM" id="MobiDB-lite"/>
    </source>
</evidence>
<feature type="region of interest" description="Disordered" evidence="2">
    <location>
        <begin position="29"/>
        <end position="63"/>
    </location>
</feature>
<feature type="region of interest" description="Disordered" evidence="2">
    <location>
        <begin position="673"/>
        <end position="693"/>
    </location>
</feature>
<feature type="compositionally biased region" description="Polar residues" evidence="2">
    <location>
        <begin position="539"/>
        <end position="550"/>
    </location>
</feature>
<dbReference type="InterPro" id="IPR005135">
    <property type="entry name" value="Endo/exonuclease/phosphatase"/>
</dbReference>
<feature type="region of interest" description="Disordered" evidence="2">
    <location>
        <begin position="276"/>
        <end position="347"/>
    </location>
</feature>
<dbReference type="InterPro" id="IPR040256">
    <property type="entry name" value="At4g02000-like"/>
</dbReference>
<keyword evidence="1" id="KW-0862">Zinc</keyword>
<dbReference type="Proteomes" id="UP001324115">
    <property type="component" value="Unassembled WGS sequence"/>
</dbReference>
<dbReference type="EMBL" id="JAXUIC010000006">
    <property type="protein sequence ID" value="KAK4586189.1"/>
    <property type="molecule type" value="Genomic_DNA"/>
</dbReference>
<dbReference type="PANTHER" id="PTHR31286:SF99">
    <property type="entry name" value="DUF4283 DOMAIN-CONTAINING PROTEIN"/>
    <property type="match status" value="1"/>
</dbReference>
<name>A0AAN7F629_QUERU</name>
<feature type="compositionally biased region" description="Polar residues" evidence="2">
    <location>
        <begin position="578"/>
        <end position="591"/>
    </location>
</feature>
<dbReference type="AlphaFoldDB" id="A0AAN7F629"/>
<feature type="compositionally biased region" description="Polar residues" evidence="2">
    <location>
        <begin position="276"/>
        <end position="289"/>
    </location>
</feature>
<dbReference type="GO" id="GO:0008270">
    <property type="term" value="F:zinc ion binding"/>
    <property type="evidence" value="ECO:0007669"/>
    <property type="project" value="UniProtKB-KW"/>
</dbReference>
<dbReference type="GO" id="GO:0003824">
    <property type="term" value="F:catalytic activity"/>
    <property type="evidence" value="ECO:0007669"/>
    <property type="project" value="InterPro"/>
</dbReference>
<evidence type="ECO:0000313" key="5">
    <source>
        <dbReference type="Proteomes" id="UP001324115"/>
    </source>
</evidence>
<dbReference type="PROSITE" id="PS50158">
    <property type="entry name" value="ZF_CCHC"/>
    <property type="match status" value="1"/>
</dbReference>
<reference evidence="4 5" key="1">
    <citation type="journal article" date="2023" name="G3 (Bethesda)">
        <title>A haplotype-resolved chromosome-scale genome for Quercus rubra L. provides insights into the genetics of adaptive traits for red oak species.</title>
        <authorList>
            <person name="Kapoor B."/>
            <person name="Jenkins J."/>
            <person name="Schmutz J."/>
            <person name="Zhebentyayeva T."/>
            <person name="Kuelheim C."/>
            <person name="Coggeshall M."/>
            <person name="Heim C."/>
            <person name="Lasky J.R."/>
            <person name="Leites L."/>
            <person name="Islam-Faridi N."/>
            <person name="Romero-Severson J."/>
            <person name="DeLeo V.L."/>
            <person name="Lucas S.M."/>
            <person name="Lazic D."/>
            <person name="Gailing O."/>
            <person name="Carlson J."/>
            <person name="Staton M."/>
        </authorList>
    </citation>
    <scope>NUCLEOTIDE SEQUENCE [LARGE SCALE GENOMIC DNA]</scope>
    <source>
        <strain evidence="4">Pseudo-F2</strain>
    </source>
</reference>
<keyword evidence="1" id="KW-0863">Zinc-finger</keyword>
<keyword evidence="5" id="KW-1185">Reference proteome</keyword>
<protein>
    <recommendedName>
        <fullName evidence="3">CCHC-type domain-containing protein</fullName>
    </recommendedName>
</protein>